<feature type="transmembrane region" description="Helical" evidence="6">
    <location>
        <begin position="122"/>
        <end position="143"/>
    </location>
</feature>
<dbReference type="PANTHER" id="PTHR43385:SF1">
    <property type="entry name" value="RIBOFLAVIN TRANSPORTER RIBJ"/>
    <property type="match status" value="1"/>
</dbReference>
<dbReference type="Pfam" id="PF07690">
    <property type="entry name" value="MFS_1"/>
    <property type="match status" value="1"/>
</dbReference>
<gene>
    <name evidence="7" type="ORF">KP79_PYT07837</name>
</gene>
<dbReference type="GO" id="GO:0016020">
    <property type="term" value="C:membrane"/>
    <property type="evidence" value="ECO:0007669"/>
    <property type="project" value="UniProtKB-SubCell"/>
</dbReference>
<protein>
    <submittedName>
        <fullName evidence="7">MFS-type transporter YhjX</fullName>
    </submittedName>
</protein>
<comment type="subcellular location">
    <subcellularLocation>
        <location evidence="1">Membrane</location>
        <topology evidence="1">Multi-pass membrane protein</topology>
    </subcellularLocation>
</comment>
<reference evidence="7 8" key="1">
    <citation type="journal article" date="2017" name="Nat. Ecol. Evol.">
        <title>Scallop genome provides insights into evolution of bilaterian karyotype and development.</title>
        <authorList>
            <person name="Wang S."/>
            <person name="Zhang J."/>
            <person name="Jiao W."/>
            <person name="Li J."/>
            <person name="Xun X."/>
            <person name="Sun Y."/>
            <person name="Guo X."/>
            <person name="Huan P."/>
            <person name="Dong B."/>
            <person name="Zhang L."/>
            <person name="Hu X."/>
            <person name="Sun X."/>
            <person name="Wang J."/>
            <person name="Zhao C."/>
            <person name="Wang Y."/>
            <person name="Wang D."/>
            <person name="Huang X."/>
            <person name="Wang R."/>
            <person name="Lv J."/>
            <person name="Li Y."/>
            <person name="Zhang Z."/>
            <person name="Liu B."/>
            <person name="Lu W."/>
            <person name="Hui Y."/>
            <person name="Liang J."/>
            <person name="Zhou Z."/>
            <person name="Hou R."/>
            <person name="Li X."/>
            <person name="Liu Y."/>
            <person name="Li H."/>
            <person name="Ning X."/>
            <person name="Lin Y."/>
            <person name="Zhao L."/>
            <person name="Xing Q."/>
            <person name="Dou J."/>
            <person name="Li Y."/>
            <person name="Mao J."/>
            <person name="Guo H."/>
            <person name="Dou H."/>
            <person name="Li T."/>
            <person name="Mu C."/>
            <person name="Jiang W."/>
            <person name="Fu Q."/>
            <person name="Fu X."/>
            <person name="Miao Y."/>
            <person name="Liu J."/>
            <person name="Yu Q."/>
            <person name="Li R."/>
            <person name="Liao H."/>
            <person name="Li X."/>
            <person name="Kong Y."/>
            <person name="Jiang Z."/>
            <person name="Chourrout D."/>
            <person name="Li R."/>
            <person name="Bao Z."/>
        </authorList>
    </citation>
    <scope>NUCLEOTIDE SEQUENCE [LARGE SCALE GENOMIC DNA]</scope>
    <source>
        <strain evidence="7 8">PY_sf001</strain>
    </source>
</reference>
<dbReference type="OrthoDB" id="410267at2759"/>
<evidence type="ECO:0000256" key="6">
    <source>
        <dbReference type="SAM" id="Phobius"/>
    </source>
</evidence>
<feature type="transmembrane region" description="Helical" evidence="6">
    <location>
        <begin position="62"/>
        <end position="84"/>
    </location>
</feature>
<feature type="transmembrane region" description="Helical" evidence="6">
    <location>
        <begin position="96"/>
        <end position="116"/>
    </location>
</feature>
<dbReference type="Proteomes" id="UP000242188">
    <property type="component" value="Unassembled WGS sequence"/>
</dbReference>
<evidence type="ECO:0000256" key="5">
    <source>
        <dbReference type="ARBA" id="ARBA00023136"/>
    </source>
</evidence>
<keyword evidence="4 6" id="KW-1133">Transmembrane helix</keyword>
<keyword evidence="2" id="KW-0813">Transport</keyword>
<dbReference type="AlphaFoldDB" id="A0A210Q8L5"/>
<dbReference type="GO" id="GO:0022857">
    <property type="term" value="F:transmembrane transporter activity"/>
    <property type="evidence" value="ECO:0007669"/>
    <property type="project" value="InterPro"/>
</dbReference>
<feature type="transmembrane region" description="Helical" evidence="6">
    <location>
        <begin position="300"/>
        <end position="321"/>
    </location>
</feature>
<feature type="transmembrane region" description="Helical" evidence="6">
    <location>
        <begin position="155"/>
        <end position="172"/>
    </location>
</feature>
<feature type="transmembrane region" description="Helical" evidence="6">
    <location>
        <begin position="20"/>
        <end position="42"/>
    </location>
</feature>
<feature type="transmembrane region" description="Helical" evidence="6">
    <location>
        <begin position="333"/>
        <end position="356"/>
    </location>
</feature>
<dbReference type="PANTHER" id="PTHR43385">
    <property type="entry name" value="RIBOFLAVIN TRANSPORTER RIBJ"/>
    <property type="match status" value="1"/>
</dbReference>
<dbReference type="Gene3D" id="1.20.1250.20">
    <property type="entry name" value="MFS general substrate transporter like domains"/>
    <property type="match status" value="1"/>
</dbReference>
<dbReference type="InterPro" id="IPR052983">
    <property type="entry name" value="MFS_Riboflavin_Transporter"/>
</dbReference>
<evidence type="ECO:0000256" key="3">
    <source>
        <dbReference type="ARBA" id="ARBA00022692"/>
    </source>
</evidence>
<dbReference type="InterPro" id="IPR036259">
    <property type="entry name" value="MFS_trans_sf"/>
</dbReference>
<comment type="caution">
    <text evidence="7">The sequence shown here is derived from an EMBL/GenBank/DDBJ whole genome shotgun (WGS) entry which is preliminary data.</text>
</comment>
<dbReference type="EMBL" id="NEDP02004628">
    <property type="protein sequence ID" value="OWF45029.1"/>
    <property type="molecule type" value="Genomic_DNA"/>
</dbReference>
<evidence type="ECO:0000256" key="2">
    <source>
        <dbReference type="ARBA" id="ARBA00022448"/>
    </source>
</evidence>
<keyword evidence="8" id="KW-1185">Reference proteome</keyword>
<keyword evidence="5 6" id="KW-0472">Membrane</keyword>
<sequence length="414" mass="45996">MNDSQEKKMVSSPPLGRHRLRGYVVIIGGILVHLTLGTVYTFGNMTPYMTSYMRKKNVSAELTYADSLWVMAVAAMGQGASVFIGGILHRKLGTRLTTLLGGWISSGGVLLTYFTIQSSFGLTVLTYGAMFGFGVGIAYATPMGCGMKWLPDKRGLVNGLVVAGFGGGAFIFDQVQTAYLNPDNLAPNKVHPRFAWKQFAFDFFFYRYFDQDSVLDRVPRMFLVLGGCYAAIQLVGVILLKDPPESVSRVLSTSQSQGSANIFQNNLIGFVNKIYMYYFNSGSVHNTDYSPRQVLKKKSFYMLWFLFLFNGQGIQFISSLYKTYGQTFIKDDHFLAIVGSLAAVCNGGGRILWGYLADNSENKEKNANVNKQKATKKIPKQNIHVYEGGSSTFVSSHARAIKEMKDRLSREMAR</sequence>
<evidence type="ECO:0000313" key="8">
    <source>
        <dbReference type="Proteomes" id="UP000242188"/>
    </source>
</evidence>
<evidence type="ECO:0000256" key="4">
    <source>
        <dbReference type="ARBA" id="ARBA00022989"/>
    </source>
</evidence>
<accession>A0A210Q8L5</accession>
<dbReference type="SUPFAM" id="SSF103473">
    <property type="entry name" value="MFS general substrate transporter"/>
    <property type="match status" value="1"/>
</dbReference>
<dbReference type="InterPro" id="IPR011701">
    <property type="entry name" value="MFS"/>
</dbReference>
<keyword evidence="3 6" id="KW-0812">Transmembrane</keyword>
<evidence type="ECO:0000313" key="7">
    <source>
        <dbReference type="EMBL" id="OWF45029.1"/>
    </source>
</evidence>
<name>A0A210Q8L5_MIZYE</name>
<proteinExistence type="predicted"/>
<organism evidence="7 8">
    <name type="scientific">Mizuhopecten yessoensis</name>
    <name type="common">Japanese scallop</name>
    <name type="synonym">Patinopecten yessoensis</name>
    <dbReference type="NCBI Taxonomy" id="6573"/>
    <lineage>
        <taxon>Eukaryota</taxon>
        <taxon>Metazoa</taxon>
        <taxon>Spiralia</taxon>
        <taxon>Lophotrochozoa</taxon>
        <taxon>Mollusca</taxon>
        <taxon>Bivalvia</taxon>
        <taxon>Autobranchia</taxon>
        <taxon>Pteriomorphia</taxon>
        <taxon>Pectinida</taxon>
        <taxon>Pectinoidea</taxon>
        <taxon>Pectinidae</taxon>
        <taxon>Mizuhopecten</taxon>
    </lineage>
</organism>
<feature type="transmembrane region" description="Helical" evidence="6">
    <location>
        <begin position="221"/>
        <end position="240"/>
    </location>
</feature>
<evidence type="ECO:0000256" key="1">
    <source>
        <dbReference type="ARBA" id="ARBA00004141"/>
    </source>
</evidence>